<sequence>RKMIILGLFVLPLWLAVCTKLIPSRICEYLMPRVNQAMGQTRRLKATYGFDDFLRVKVEACTCEDGRHA</sequence>
<organism evidence="2 3">
    <name type="scientific">Datura stramonium</name>
    <name type="common">Jimsonweed</name>
    <name type="synonym">Common thornapple</name>
    <dbReference type="NCBI Taxonomy" id="4076"/>
    <lineage>
        <taxon>Eukaryota</taxon>
        <taxon>Viridiplantae</taxon>
        <taxon>Streptophyta</taxon>
        <taxon>Embryophyta</taxon>
        <taxon>Tracheophyta</taxon>
        <taxon>Spermatophyta</taxon>
        <taxon>Magnoliopsida</taxon>
        <taxon>eudicotyledons</taxon>
        <taxon>Gunneridae</taxon>
        <taxon>Pentapetalae</taxon>
        <taxon>asterids</taxon>
        <taxon>lamiids</taxon>
        <taxon>Solanales</taxon>
        <taxon>Solanaceae</taxon>
        <taxon>Solanoideae</taxon>
        <taxon>Datureae</taxon>
        <taxon>Datura</taxon>
    </lineage>
</organism>
<dbReference type="EMBL" id="JACEIK010007925">
    <property type="protein sequence ID" value="MCE3050812.1"/>
    <property type="molecule type" value="Genomic_DNA"/>
</dbReference>
<evidence type="ECO:0000313" key="2">
    <source>
        <dbReference type="EMBL" id="MCE3050812.1"/>
    </source>
</evidence>
<comment type="caution">
    <text evidence="2">The sequence shown here is derived from an EMBL/GenBank/DDBJ whole genome shotgun (WGS) entry which is preliminary data.</text>
</comment>
<evidence type="ECO:0000313" key="3">
    <source>
        <dbReference type="Proteomes" id="UP000823775"/>
    </source>
</evidence>
<name>A0ABS8WLV4_DATST</name>
<keyword evidence="1" id="KW-0732">Signal</keyword>
<feature type="signal peptide" evidence="1">
    <location>
        <begin position="1"/>
        <end position="18"/>
    </location>
</feature>
<dbReference type="Proteomes" id="UP000823775">
    <property type="component" value="Unassembled WGS sequence"/>
</dbReference>
<protein>
    <submittedName>
        <fullName evidence="2">Uncharacterized protein</fullName>
    </submittedName>
</protein>
<keyword evidence="3" id="KW-1185">Reference proteome</keyword>
<feature type="non-terminal residue" evidence="2">
    <location>
        <position position="1"/>
    </location>
</feature>
<feature type="chain" id="PRO_5046545441" evidence="1">
    <location>
        <begin position="19"/>
        <end position="69"/>
    </location>
</feature>
<accession>A0ABS8WLV4</accession>
<reference evidence="2 3" key="1">
    <citation type="journal article" date="2021" name="BMC Genomics">
        <title>Datura genome reveals duplications of psychoactive alkaloid biosynthetic genes and high mutation rate following tissue culture.</title>
        <authorList>
            <person name="Rajewski A."/>
            <person name="Carter-House D."/>
            <person name="Stajich J."/>
            <person name="Litt A."/>
        </authorList>
    </citation>
    <scope>NUCLEOTIDE SEQUENCE [LARGE SCALE GENOMIC DNA]</scope>
    <source>
        <strain evidence="2">AR-01</strain>
    </source>
</reference>
<proteinExistence type="predicted"/>
<evidence type="ECO:0000256" key="1">
    <source>
        <dbReference type="SAM" id="SignalP"/>
    </source>
</evidence>
<gene>
    <name evidence="2" type="ORF">HAX54_048237</name>
</gene>